<dbReference type="GO" id="GO:0003700">
    <property type="term" value="F:DNA-binding transcription factor activity"/>
    <property type="evidence" value="ECO:0007669"/>
    <property type="project" value="InterPro"/>
</dbReference>
<dbReference type="EMBL" id="JAXCGZ010022991">
    <property type="protein sequence ID" value="KAK7019456.1"/>
    <property type="molecule type" value="Genomic_DNA"/>
</dbReference>
<evidence type="ECO:0000256" key="5">
    <source>
        <dbReference type="ARBA" id="ARBA00023125"/>
    </source>
</evidence>
<keyword evidence="8" id="KW-0539">Nucleus</keyword>
<keyword evidence="11" id="KW-1185">Reference proteome</keyword>
<evidence type="ECO:0000256" key="8">
    <source>
        <dbReference type="ARBA" id="ARBA00023242"/>
    </source>
</evidence>
<dbReference type="Gene3D" id="3.30.50.10">
    <property type="entry name" value="Erythroid Transcription Factor GATA-1, subunit A"/>
    <property type="match status" value="1"/>
</dbReference>
<dbReference type="InterPro" id="IPR013088">
    <property type="entry name" value="Znf_NHR/GATA"/>
</dbReference>
<feature type="non-terminal residue" evidence="10">
    <location>
        <position position="106"/>
    </location>
</feature>
<keyword evidence="6" id="KW-0804">Transcription</keyword>
<name>A0AAN8WIW5_HALRR</name>
<evidence type="ECO:0000256" key="2">
    <source>
        <dbReference type="ARBA" id="ARBA00022771"/>
    </source>
</evidence>
<evidence type="ECO:0000256" key="6">
    <source>
        <dbReference type="ARBA" id="ARBA00023163"/>
    </source>
</evidence>
<keyword evidence="2" id="KW-0863">Zinc-finger</keyword>
<feature type="non-terminal residue" evidence="10">
    <location>
        <position position="1"/>
    </location>
</feature>
<comment type="caution">
    <text evidence="10">The sequence shown here is derived from an EMBL/GenBank/DDBJ whole genome shotgun (WGS) entry which is preliminary data.</text>
</comment>
<accession>A0AAN8WIW5</accession>
<dbReference type="PROSITE" id="PS51030">
    <property type="entry name" value="NUCLEAR_REC_DBD_2"/>
    <property type="match status" value="1"/>
</dbReference>
<dbReference type="InterPro" id="IPR001628">
    <property type="entry name" value="Znf_hrmn_rcpt"/>
</dbReference>
<evidence type="ECO:0000313" key="11">
    <source>
        <dbReference type="Proteomes" id="UP001381693"/>
    </source>
</evidence>
<feature type="domain" description="Nuclear receptor" evidence="9">
    <location>
        <begin position="12"/>
        <end position="106"/>
    </location>
</feature>
<dbReference type="GO" id="GO:0043565">
    <property type="term" value="F:sequence-specific DNA binding"/>
    <property type="evidence" value="ECO:0007669"/>
    <property type="project" value="InterPro"/>
</dbReference>
<sequence length="106" mass="12120">TEEGKKAKKRVRVFCGVCDKIRYYSVHRGVTRIGGVISCEACRHFYQKFKRQPCILTCVQGGCCDVLDDNSRIRCRACWIGHILSRCPVPPELYHNLISHLPQAVQ</sequence>
<gene>
    <name evidence="10" type="ORF">SK128_025349</name>
</gene>
<keyword evidence="1" id="KW-0479">Metal-binding</keyword>
<keyword evidence="3" id="KW-0862">Zinc</keyword>
<evidence type="ECO:0000313" key="10">
    <source>
        <dbReference type="EMBL" id="KAK7019456.1"/>
    </source>
</evidence>
<reference evidence="10 11" key="1">
    <citation type="submission" date="2023-11" db="EMBL/GenBank/DDBJ databases">
        <title>Halocaridina rubra genome assembly.</title>
        <authorList>
            <person name="Smith C."/>
        </authorList>
    </citation>
    <scope>NUCLEOTIDE SEQUENCE [LARGE SCALE GENOMIC DNA]</scope>
    <source>
        <strain evidence="10">EP-1</strain>
        <tissue evidence="10">Whole</tissue>
    </source>
</reference>
<evidence type="ECO:0000259" key="9">
    <source>
        <dbReference type="PROSITE" id="PS51030"/>
    </source>
</evidence>
<protein>
    <recommendedName>
        <fullName evidence="9">Nuclear receptor domain-containing protein</fullName>
    </recommendedName>
</protein>
<dbReference type="GO" id="GO:0008270">
    <property type="term" value="F:zinc ion binding"/>
    <property type="evidence" value="ECO:0007669"/>
    <property type="project" value="UniProtKB-KW"/>
</dbReference>
<keyword evidence="7" id="KW-0675">Receptor</keyword>
<organism evidence="10 11">
    <name type="scientific">Halocaridina rubra</name>
    <name type="common">Hawaiian red shrimp</name>
    <dbReference type="NCBI Taxonomy" id="373956"/>
    <lineage>
        <taxon>Eukaryota</taxon>
        <taxon>Metazoa</taxon>
        <taxon>Ecdysozoa</taxon>
        <taxon>Arthropoda</taxon>
        <taxon>Crustacea</taxon>
        <taxon>Multicrustacea</taxon>
        <taxon>Malacostraca</taxon>
        <taxon>Eumalacostraca</taxon>
        <taxon>Eucarida</taxon>
        <taxon>Decapoda</taxon>
        <taxon>Pleocyemata</taxon>
        <taxon>Caridea</taxon>
        <taxon>Atyoidea</taxon>
        <taxon>Atyidae</taxon>
        <taxon>Halocaridina</taxon>
    </lineage>
</organism>
<keyword evidence="4" id="KW-0805">Transcription regulation</keyword>
<keyword evidence="5" id="KW-0238">DNA-binding</keyword>
<dbReference type="AlphaFoldDB" id="A0AAN8WIW5"/>
<dbReference type="Proteomes" id="UP001381693">
    <property type="component" value="Unassembled WGS sequence"/>
</dbReference>
<evidence type="ECO:0000256" key="3">
    <source>
        <dbReference type="ARBA" id="ARBA00022833"/>
    </source>
</evidence>
<evidence type="ECO:0000256" key="1">
    <source>
        <dbReference type="ARBA" id="ARBA00022723"/>
    </source>
</evidence>
<evidence type="ECO:0000256" key="4">
    <source>
        <dbReference type="ARBA" id="ARBA00023015"/>
    </source>
</evidence>
<evidence type="ECO:0000256" key="7">
    <source>
        <dbReference type="ARBA" id="ARBA00023170"/>
    </source>
</evidence>
<proteinExistence type="predicted"/>